<dbReference type="STRING" id="73044.GCA_000725795_03224"/>
<dbReference type="GeneID" id="300102255"/>
<dbReference type="Proteomes" id="UP000292547">
    <property type="component" value="Chromosome"/>
</dbReference>
<feature type="transmembrane region" description="Helical" evidence="1">
    <location>
        <begin position="129"/>
        <end position="154"/>
    </location>
</feature>
<dbReference type="RefSeq" id="WP_031181439.1">
    <property type="nucleotide sequence ID" value="NZ_CP032229.1"/>
</dbReference>
<dbReference type="EMBL" id="CP032229">
    <property type="protein sequence ID" value="QBJ93295.1"/>
    <property type="molecule type" value="Genomic_DNA"/>
</dbReference>
<evidence type="ECO:0000313" key="2">
    <source>
        <dbReference type="EMBL" id="QBJ93295.1"/>
    </source>
</evidence>
<name>A0A4P6TZS3_STRSO</name>
<dbReference type="KEGG" id="sseo:D0Z67_25430"/>
<organism evidence="2 3">
    <name type="scientific">Streptomyces seoulensis</name>
    <dbReference type="NCBI Taxonomy" id="73044"/>
    <lineage>
        <taxon>Bacteria</taxon>
        <taxon>Bacillati</taxon>
        <taxon>Actinomycetota</taxon>
        <taxon>Actinomycetes</taxon>
        <taxon>Kitasatosporales</taxon>
        <taxon>Streptomycetaceae</taxon>
        <taxon>Streptomyces</taxon>
    </lineage>
</organism>
<evidence type="ECO:0000256" key="1">
    <source>
        <dbReference type="SAM" id="Phobius"/>
    </source>
</evidence>
<feature type="transmembrane region" description="Helical" evidence="1">
    <location>
        <begin position="28"/>
        <end position="51"/>
    </location>
</feature>
<dbReference type="AlphaFoldDB" id="A0A4P6TZS3"/>
<dbReference type="OrthoDB" id="4189543at2"/>
<evidence type="ECO:0008006" key="4">
    <source>
        <dbReference type="Google" id="ProtNLM"/>
    </source>
</evidence>
<reference evidence="2 3" key="1">
    <citation type="submission" date="2018-08" db="EMBL/GenBank/DDBJ databases">
        <title>The complete genome sequence of Streptomyces seoulensis, a pioneer strain for nickel superoxide dismutase discovery.</title>
        <authorList>
            <person name="Shin J."/>
            <person name="Lee J.-S."/>
            <person name="Lee E.-J."/>
            <person name="Youn H.-D."/>
        </authorList>
    </citation>
    <scope>NUCLEOTIDE SEQUENCE [LARGE SCALE GENOMIC DNA]</scope>
    <source>
        <strain evidence="2 3">KCTC 9819</strain>
    </source>
</reference>
<accession>A0A4P6TZS3</accession>
<evidence type="ECO:0000313" key="3">
    <source>
        <dbReference type="Proteomes" id="UP000292547"/>
    </source>
</evidence>
<proteinExistence type="predicted"/>
<sequence>MSAAIAAAPTSPRPGRVRPLAGIALRQYWVPGAILLLLALRIGVQIVYHYYGWADAVALRNHVGSQAYHFGRYTDDAHTMTAKLMDDGAMLVFQPALCAALLTGVLTAREWETRRVVLALTQTVTPRRWFGVRWATLAAVFVVLTVPLVALYRMSVGHALGLDLLTYGAERQNAYYTIGPVTVAYVLLGVAAGALTGTYLRRLWPTLVAAPLLTWLVAAVLVRSRAMLLLDLPVLGKVSEFHSGGVFGLMFYDALPQDALLTNVLVTGDYWPYQLASSALVLVVAALLTLAAFRVIRRRTA</sequence>
<gene>
    <name evidence="2" type="ORF">D0Z67_25430</name>
</gene>
<keyword evidence="1" id="KW-1133">Transmembrane helix</keyword>
<keyword evidence="3" id="KW-1185">Reference proteome</keyword>
<keyword evidence="1" id="KW-0472">Membrane</keyword>
<feature type="transmembrane region" description="Helical" evidence="1">
    <location>
        <begin position="275"/>
        <end position="296"/>
    </location>
</feature>
<feature type="transmembrane region" description="Helical" evidence="1">
    <location>
        <begin position="203"/>
        <end position="222"/>
    </location>
</feature>
<protein>
    <recommendedName>
        <fullName evidence="4">ABC transporter permease</fullName>
    </recommendedName>
</protein>
<feature type="transmembrane region" description="Helical" evidence="1">
    <location>
        <begin position="88"/>
        <end position="108"/>
    </location>
</feature>
<feature type="transmembrane region" description="Helical" evidence="1">
    <location>
        <begin position="174"/>
        <end position="196"/>
    </location>
</feature>
<keyword evidence="1" id="KW-0812">Transmembrane</keyword>